<evidence type="ECO:0000313" key="4">
    <source>
        <dbReference type="Proteomes" id="UP000077069"/>
    </source>
</evidence>
<evidence type="ECO:0000313" key="3">
    <source>
        <dbReference type="EMBL" id="OAG07597.1"/>
    </source>
</evidence>
<organism evidence="3 4">
    <name type="scientific">Paraphaeosphaeria sporulosa</name>
    <dbReference type="NCBI Taxonomy" id="1460663"/>
    <lineage>
        <taxon>Eukaryota</taxon>
        <taxon>Fungi</taxon>
        <taxon>Dikarya</taxon>
        <taxon>Ascomycota</taxon>
        <taxon>Pezizomycotina</taxon>
        <taxon>Dothideomycetes</taxon>
        <taxon>Pleosporomycetidae</taxon>
        <taxon>Pleosporales</taxon>
        <taxon>Massarineae</taxon>
        <taxon>Didymosphaeriaceae</taxon>
        <taxon>Paraphaeosphaeria</taxon>
    </lineage>
</organism>
<keyword evidence="2" id="KW-0732">Signal</keyword>
<evidence type="ECO:0000256" key="1">
    <source>
        <dbReference type="SAM" id="MobiDB-lite"/>
    </source>
</evidence>
<dbReference type="EMBL" id="KV441551">
    <property type="protein sequence ID" value="OAG07597.1"/>
    <property type="molecule type" value="Genomic_DNA"/>
</dbReference>
<proteinExistence type="predicted"/>
<keyword evidence="4" id="KW-1185">Reference proteome</keyword>
<reference evidence="3 4" key="1">
    <citation type="submission" date="2016-05" db="EMBL/GenBank/DDBJ databases">
        <title>Comparative analysis of secretome profiles of manganese(II)-oxidizing ascomycete fungi.</title>
        <authorList>
            <consortium name="DOE Joint Genome Institute"/>
            <person name="Zeiner C.A."/>
            <person name="Purvine S.O."/>
            <person name="Zink E.M."/>
            <person name="Wu S."/>
            <person name="Pasa-Tolic L."/>
            <person name="Chaput D.L."/>
            <person name="Haridas S."/>
            <person name="Grigoriev I.V."/>
            <person name="Santelli C.M."/>
            <person name="Hansel C.M."/>
        </authorList>
    </citation>
    <scope>NUCLEOTIDE SEQUENCE [LARGE SCALE GENOMIC DNA]</scope>
    <source>
        <strain evidence="3 4">AP3s5-JAC2a</strain>
    </source>
</reference>
<sequence length="175" mass="18698">MALGMLLEAFQGIVTAMGFLATRDTAEWFGPRASMRPTGRSPVGQFEQTRRQSIGGAGEPSANREDQDIPGLSAVKAEPCTSGTVVASPRCRDASHELAEGLGRGNEAGNDCHQISAEILCSRWRARRGEDCDGQDRRGDDAWDGVVVVDTAVSGREQHGGWNRYSAAHNCTPGP</sequence>
<protein>
    <submittedName>
        <fullName evidence="3">Uncharacterized protein</fullName>
    </submittedName>
</protein>
<feature type="region of interest" description="Disordered" evidence="1">
    <location>
        <begin position="51"/>
        <end position="70"/>
    </location>
</feature>
<accession>A0A177CLD8</accession>
<dbReference type="GeneID" id="28765434"/>
<dbReference type="InParanoid" id="A0A177CLD8"/>
<name>A0A177CLD8_9PLEO</name>
<dbReference type="RefSeq" id="XP_018037962.1">
    <property type="nucleotide sequence ID" value="XM_018181948.1"/>
</dbReference>
<dbReference type="Proteomes" id="UP000077069">
    <property type="component" value="Unassembled WGS sequence"/>
</dbReference>
<dbReference type="AlphaFoldDB" id="A0A177CLD8"/>
<gene>
    <name evidence="3" type="ORF">CC84DRAFT_1205033</name>
</gene>
<evidence type="ECO:0000256" key="2">
    <source>
        <dbReference type="SAM" id="SignalP"/>
    </source>
</evidence>
<feature type="chain" id="PRO_5008058337" evidence="2">
    <location>
        <begin position="17"/>
        <end position="175"/>
    </location>
</feature>
<feature type="signal peptide" evidence="2">
    <location>
        <begin position="1"/>
        <end position="16"/>
    </location>
</feature>